<feature type="compositionally biased region" description="Basic and acidic residues" evidence="1">
    <location>
        <begin position="95"/>
        <end position="104"/>
    </location>
</feature>
<organism evidence="2 3">
    <name type="scientific">Eumeta variegata</name>
    <name type="common">Bagworm moth</name>
    <name type="synonym">Eumeta japonica</name>
    <dbReference type="NCBI Taxonomy" id="151549"/>
    <lineage>
        <taxon>Eukaryota</taxon>
        <taxon>Metazoa</taxon>
        <taxon>Ecdysozoa</taxon>
        <taxon>Arthropoda</taxon>
        <taxon>Hexapoda</taxon>
        <taxon>Insecta</taxon>
        <taxon>Pterygota</taxon>
        <taxon>Neoptera</taxon>
        <taxon>Endopterygota</taxon>
        <taxon>Lepidoptera</taxon>
        <taxon>Glossata</taxon>
        <taxon>Ditrysia</taxon>
        <taxon>Tineoidea</taxon>
        <taxon>Psychidae</taxon>
        <taxon>Oiketicinae</taxon>
        <taxon>Eumeta</taxon>
    </lineage>
</organism>
<dbReference type="EMBL" id="BGZK01001056">
    <property type="protein sequence ID" value="GBP69900.1"/>
    <property type="molecule type" value="Genomic_DNA"/>
</dbReference>
<keyword evidence="3" id="KW-1185">Reference proteome</keyword>
<name>A0A4C1Y2Z4_EUMVA</name>
<evidence type="ECO:0000313" key="3">
    <source>
        <dbReference type="Proteomes" id="UP000299102"/>
    </source>
</evidence>
<protein>
    <submittedName>
        <fullName evidence="2">Uncharacterized protein</fullName>
    </submittedName>
</protein>
<dbReference type="Proteomes" id="UP000299102">
    <property type="component" value="Unassembled WGS sequence"/>
</dbReference>
<reference evidence="2 3" key="1">
    <citation type="journal article" date="2019" name="Commun. Biol.">
        <title>The bagworm genome reveals a unique fibroin gene that provides high tensile strength.</title>
        <authorList>
            <person name="Kono N."/>
            <person name="Nakamura H."/>
            <person name="Ohtoshi R."/>
            <person name="Tomita M."/>
            <person name="Numata K."/>
            <person name="Arakawa K."/>
        </authorList>
    </citation>
    <scope>NUCLEOTIDE SEQUENCE [LARGE SCALE GENOMIC DNA]</scope>
</reference>
<proteinExistence type="predicted"/>
<accession>A0A4C1Y2Z4</accession>
<comment type="caution">
    <text evidence="2">The sequence shown here is derived from an EMBL/GenBank/DDBJ whole genome shotgun (WGS) entry which is preliminary data.</text>
</comment>
<sequence length="186" mass="20131">MVEWERAGIRRASLSFGDSSLRYRALHFFKRRRRRRERAASGTDDLSHHSLSARPKKILASSVFAVRGSGYWVTNYDIVLGAGSGDRVRGAGSGDRVRGAADGRRRSRPRSIPASSAVSSAVALTRNALTAAAAYGAAGAPAEVLVLQRGRRPRGRSLPRDQLRATRAPHNGSMAARNWDAPRADA</sequence>
<feature type="region of interest" description="Disordered" evidence="1">
    <location>
        <begin position="148"/>
        <end position="186"/>
    </location>
</feature>
<evidence type="ECO:0000313" key="2">
    <source>
        <dbReference type="EMBL" id="GBP69900.1"/>
    </source>
</evidence>
<gene>
    <name evidence="2" type="ORF">EVAR_83218_1</name>
</gene>
<feature type="region of interest" description="Disordered" evidence="1">
    <location>
        <begin position="89"/>
        <end position="115"/>
    </location>
</feature>
<dbReference type="AlphaFoldDB" id="A0A4C1Y2Z4"/>
<evidence type="ECO:0000256" key="1">
    <source>
        <dbReference type="SAM" id="MobiDB-lite"/>
    </source>
</evidence>